<dbReference type="Proteomes" id="UP001595443">
    <property type="component" value="Unassembled WGS sequence"/>
</dbReference>
<dbReference type="Pfam" id="PF07992">
    <property type="entry name" value="Pyr_redox_2"/>
    <property type="match status" value="1"/>
</dbReference>
<feature type="domain" description="PurM-like N-terminal" evidence="6">
    <location>
        <begin position="437"/>
        <end position="545"/>
    </location>
</feature>
<keyword evidence="10" id="KW-1185">Reference proteome</keyword>
<keyword evidence="4" id="KW-0067">ATP-binding</keyword>
<dbReference type="InterPro" id="IPR036676">
    <property type="entry name" value="PurM-like_C_sf"/>
</dbReference>
<reference evidence="10" key="1">
    <citation type="journal article" date="2019" name="Int. J. Syst. Evol. Microbiol.">
        <title>The Global Catalogue of Microorganisms (GCM) 10K type strain sequencing project: providing services to taxonomists for standard genome sequencing and annotation.</title>
        <authorList>
            <consortium name="The Broad Institute Genomics Platform"/>
            <consortium name="The Broad Institute Genome Sequencing Center for Infectious Disease"/>
            <person name="Wu L."/>
            <person name="Ma J."/>
        </authorList>
    </citation>
    <scope>NUCLEOTIDE SEQUENCE [LARGE SCALE GENOMIC DNA]</scope>
    <source>
        <strain evidence="10">KCTC 62192</strain>
    </source>
</reference>
<dbReference type="GO" id="GO:0004756">
    <property type="term" value="F:selenide, water dikinase activity"/>
    <property type="evidence" value="ECO:0007669"/>
    <property type="project" value="UniProtKB-EC"/>
</dbReference>
<proteinExistence type="predicted"/>
<evidence type="ECO:0000256" key="1">
    <source>
        <dbReference type="ARBA" id="ARBA00022679"/>
    </source>
</evidence>
<accession>A0ABV7AM23</accession>
<feature type="domain" description="FAD/NAD(P)-binding" evidence="8">
    <location>
        <begin position="11"/>
        <end position="309"/>
    </location>
</feature>
<dbReference type="SUPFAM" id="SSF51905">
    <property type="entry name" value="FAD/NAD(P)-binding domain"/>
    <property type="match status" value="2"/>
</dbReference>
<gene>
    <name evidence="9" type="primary">selD</name>
    <name evidence="9" type="ORF">ACFOES_19750</name>
</gene>
<keyword evidence="2" id="KW-0547">Nucleotide-binding</keyword>
<dbReference type="InterPro" id="IPR004536">
    <property type="entry name" value="SPS/SelD"/>
</dbReference>
<dbReference type="EMBL" id="JBHRSK010000018">
    <property type="protein sequence ID" value="MFC2970337.1"/>
    <property type="molecule type" value="Genomic_DNA"/>
</dbReference>
<dbReference type="PANTHER" id="PTHR10256:SF0">
    <property type="entry name" value="INACTIVE SELENIDE, WATER DIKINASE-LIKE PROTEIN-RELATED"/>
    <property type="match status" value="1"/>
</dbReference>
<evidence type="ECO:0000256" key="5">
    <source>
        <dbReference type="ARBA" id="ARBA00023266"/>
    </source>
</evidence>
<evidence type="ECO:0000259" key="7">
    <source>
        <dbReference type="Pfam" id="PF02769"/>
    </source>
</evidence>
<keyword evidence="3" id="KW-0418">Kinase</keyword>
<dbReference type="NCBIfam" id="TIGR03169">
    <property type="entry name" value="Nterm_to_SelD"/>
    <property type="match status" value="1"/>
</dbReference>
<comment type="caution">
    <text evidence="9">The sequence shown here is derived from an EMBL/GenBank/DDBJ whole genome shotgun (WGS) entry which is preliminary data.</text>
</comment>
<dbReference type="InterPro" id="IPR036921">
    <property type="entry name" value="PurM-like_N_sf"/>
</dbReference>
<dbReference type="Pfam" id="PF02769">
    <property type="entry name" value="AIRS_C"/>
    <property type="match status" value="1"/>
</dbReference>
<keyword evidence="1 9" id="KW-0808">Transferase</keyword>
<dbReference type="Gene3D" id="3.90.650.10">
    <property type="entry name" value="PurM-like C-terminal domain"/>
    <property type="match status" value="1"/>
</dbReference>
<evidence type="ECO:0000313" key="9">
    <source>
        <dbReference type="EMBL" id="MFC2970337.1"/>
    </source>
</evidence>
<dbReference type="CDD" id="cd02195">
    <property type="entry name" value="SelD"/>
    <property type="match status" value="1"/>
</dbReference>
<evidence type="ECO:0000256" key="3">
    <source>
        <dbReference type="ARBA" id="ARBA00022777"/>
    </source>
</evidence>
<dbReference type="PANTHER" id="PTHR10256">
    <property type="entry name" value="SELENIDE, WATER DIKINASE"/>
    <property type="match status" value="1"/>
</dbReference>
<dbReference type="EC" id="2.7.9.3" evidence="9"/>
<evidence type="ECO:0000256" key="2">
    <source>
        <dbReference type="ARBA" id="ARBA00022741"/>
    </source>
</evidence>
<dbReference type="InterPro" id="IPR010918">
    <property type="entry name" value="PurM-like_C_dom"/>
</dbReference>
<dbReference type="SUPFAM" id="SSF55326">
    <property type="entry name" value="PurM N-terminal domain-like"/>
    <property type="match status" value="1"/>
</dbReference>
<evidence type="ECO:0000259" key="8">
    <source>
        <dbReference type="Pfam" id="PF07992"/>
    </source>
</evidence>
<dbReference type="InterPro" id="IPR016188">
    <property type="entry name" value="PurM-like_N"/>
</dbReference>
<sequence length="729" mass="75221">MQTAPLPLTRDVVLIGGGHTHALLLRRWGMKPLPGVRLTVINPHPTAPYSGMLPGHIAGHYDRAALEIDLVQLARHAGARVILGRAEGIDRAAKTVTVPGRPPIAYDLASIDIGITTEMPELEGFAEAGAPAKPMDDYAARWDAYVARTAAGEVAPQVVVLGSGIAGIELALASAHRLRKAGVAQPQVTVLEQAAEALPHIGAGARRALFAHLDRAGIALLTGAEAVAVTPETVRLADGRALPASFTLGAAGARPQGWLAGTGLDLTEGYVSVGPTLQSLTDPAIFAAGDCAHLSHAPRPKAGVYAVREAPVLYDNLRAALTGGRLRRYRPQRDYLKLVSTGGKGAVADKFGLRLDGALLWRWKDRIDRKFMEKFHELPEMPPPKLPAQLADGVREELAGGKPLCGGCGAKVGGDALRRALAGLAPPSRPDTLSGPGDDAAVLRHGDGVQVITTDHLRAFTEDPWLMARITATHAMGDIWAMGAAPQAALAQITLPRMSPELQARTLAEIMAGAAEVFGPAGADLVGGHTSVGSELTLGFTVTGLADRATPKGGAQPGDALILTKPIGTGTVLAAEMQRKAPGRAVAACFASMTRPLGPAAALLAPVAHAMTDVTGFGLAGHLMEMLDAAGLSARLTLAEIPLLPGAEALAAQGHRSTLFPANRSVAARMSLPEGPAADLLFDPQTAGGLLAAVPGEHVGEVLDALKAQGADAAVIGSIEPGPAWIEVG</sequence>
<dbReference type="InterPro" id="IPR023753">
    <property type="entry name" value="FAD/NAD-binding_dom"/>
</dbReference>
<dbReference type="Pfam" id="PF00586">
    <property type="entry name" value="AIRS"/>
    <property type="match status" value="1"/>
</dbReference>
<name>A0ABV7AM23_9RHOB</name>
<dbReference type="InterPro" id="IPR036188">
    <property type="entry name" value="FAD/NAD-bd_sf"/>
</dbReference>
<dbReference type="SUPFAM" id="SSF56042">
    <property type="entry name" value="PurM C-terminal domain-like"/>
    <property type="match status" value="1"/>
</dbReference>
<protein>
    <submittedName>
        <fullName evidence="9">Selenide, water dikinase SelD</fullName>
        <ecNumber evidence="9">2.7.9.3</ecNumber>
    </submittedName>
</protein>
<dbReference type="Gene3D" id="3.50.50.100">
    <property type="match status" value="1"/>
</dbReference>
<feature type="domain" description="PurM-like C-terminal" evidence="7">
    <location>
        <begin position="556"/>
        <end position="723"/>
    </location>
</feature>
<evidence type="ECO:0000256" key="4">
    <source>
        <dbReference type="ARBA" id="ARBA00022840"/>
    </source>
</evidence>
<dbReference type="RefSeq" id="WP_377835198.1">
    <property type="nucleotide sequence ID" value="NZ_JBHRSK010000018.1"/>
</dbReference>
<dbReference type="Gene3D" id="3.30.1330.10">
    <property type="entry name" value="PurM-like, N-terminal domain"/>
    <property type="match status" value="1"/>
</dbReference>
<evidence type="ECO:0000259" key="6">
    <source>
        <dbReference type="Pfam" id="PF00586"/>
    </source>
</evidence>
<evidence type="ECO:0000313" key="10">
    <source>
        <dbReference type="Proteomes" id="UP001595443"/>
    </source>
</evidence>
<dbReference type="NCBIfam" id="TIGR00476">
    <property type="entry name" value="selD"/>
    <property type="match status" value="1"/>
</dbReference>
<organism evidence="9 10">
    <name type="scientific">Acidimangrovimonas pyrenivorans</name>
    <dbReference type="NCBI Taxonomy" id="2030798"/>
    <lineage>
        <taxon>Bacteria</taxon>
        <taxon>Pseudomonadati</taxon>
        <taxon>Pseudomonadota</taxon>
        <taxon>Alphaproteobacteria</taxon>
        <taxon>Rhodobacterales</taxon>
        <taxon>Paracoccaceae</taxon>
        <taxon>Acidimangrovimonas</taxon>
    </lineage>
</organism>
<dbReference type="InterPro" id="IPR017584">
    <property type="entry name" value="Pyridine_nucleo_diS_OxRdtase_N"/>
</dbReference>
<keyword evidence="5" id="KW-0711">Selenium</keyword>